<dbReference type="Pfam" id="PF24837">
    <property type="entry name" value="AMIN-like"/>
    <property type="match status" value="1"/>
</dbReference>
<protein>
    <recommendedName>
        <fullName evidence="2">AMIN-like domain-containing protein</fullName>
    </recommendedName>
</protein>
<reference evidence="3 4" key="1">
    <citation type="journal article" date="2023" name="Int. J. Syst. Evol. Microbiol.">
        <title>Arthrobacter mangrovi sp. nov., an actinobacterium isolated from the rhizosphere of a mangrove.</title>
        <authorList>
            <person name="Hamada M."/>
            <person name="Saitou S."/>
            <person name="Enomoto N."/>
            <person name="Nanri K."/>
            <person name="Hidaka K."/>
            <person name="Miura T."/>
            <person name="Tamura T."/>
        </authorList>
    </citation>
    <scope>NUCLEOTIDE SEQUENCE [LARGE SCALE GENOMIC DNA]</scope>
    <source>
        <strain evidence="3 4">NBRC 112813</strain>
    </source>
</reference>
<organism evidence="3 4">
    <name type="scientific">Arthrobacter mangrovi</name>
    <dbReference type="NCBI Taxonomy" id="2966350"/>
    <lineage>
        <taxon>Bacteria</taxon>
        <taxon>Bacillati</taxon>
        <taxon>Actinomycetota</taxon>
        <taxon>Actinomycetes</taxon>
        <taxon>Micrococcales</taxon>
        <taxon>Micrococcaceae</taxon>
        <taxon>Arthrobacter</taxon>
    </lineage>
</organism>
<dbReference type="RefSeq" id="WP_264796289.1">
    <property type="nucleotide sequence ID" value="NZ_BRVS01000013.1"/>
</dbReference>
<dbReference type="InterPro" id="IPR056303">
    <property type="entry name" value="AMIN-like"/>
</dbReference>
<evidence type="ECO:0000259" key="2">
    <source>
        <dbReference type="Pfam" id="PF24837"/>
    </source>
</evidence>
<dbReference type="EMBL" id="BRVS01000013">
    <property type="protein sequence ID" value="GLB68191.1"/>
    <property type="molecule type" value="Genomic_DNA"/>
</dbReference>
<feature type="chain" id="PRO_5046968635" description="AMIN-like domain-containing protein" evidence="1">
    <location>
        <begin position="28"/>
        <end position="180"/>
    </location>
</feature>
<evidence type="ECO:0000256" key="1">
    <source>
        <dbReference type="SAM" id="SignalP"/>
    </source>
</evidence>
<dbReference type="Proteomes" id="UP001209654">
    <property type="component" value="Unassembled WGS sequence"/>
</dbReference>
<sequence>MKKLHALLAAVLLVLGLGLVAPGPASAAAYCGITWGSQAKASSSKYSPLLTNVRAGRHPCYDRLVVDLKGKRPGYDVRYGAVYTEGKGDRVRLRGYDMRITVKAPAYDSKGRATYNPPNKSNIVNVRTFDTFRQVAWAGSFEGQSTIGLGVRARLPFRVFTLPGPEKNQTMLVIDVAHRW</sequence>
<feature type="domain" description="AMIN-like" evidence="2">
    <location>
        <begin position="49"/>
        <end position="178"/>
    </location>
</feature>
<feature type="signal peptide" evidence="1">
    <location>
        <begin position="1"/>
        <end position="27"/>
    </location>
</feature>
<name>A0ABQ5MW23_9MICC</name>
<keyword evidence="4" id="KW-1185">Reference proteome</keyword>
<evidence type="ECO:0000313" key="3">
    <source>
        <dbReference type="EMBL" id="GLB68191.1"/>
    </source>
</evidence>
<evidence type="ECO:0000313" key="4">
    <source>
        <dbReference type="Proteomes" id="UP001209654"/>
    </source>
</evidence>
<proteinExistence type="predicted"/>
<keyword evidence="1" id="KW-0732">Signal</keyword>
<comment type="caution">
    <text evidence="3">The sequence shown here is derived from an EMBL/GenBank/DDBJ whole genome shotgun (WGS) entry which is preliminary data.</text>
</comment>
<gene>
    <name evidence="3" type="ORF">AHIS1636_26330</name>
</gene>
<accession>A0ABQ5MW23</accession>